<dbReference type="PROSITE" id="PS00583">
    <property type="entry name" value="PFKB_KINASES_1"/>
    <property type="match status" value="1"/>
</dbReference>
<evidence type="ECO:0000259" key="7">
    <source>
        <dbReference type="Pfam" id="PF00294"/>
    </source>
</evidence>
<protein>
    <submittedName>
        <fullName evidence="8">1-phosphofructokinase family hexose kinase</fullName>
    </submittedName>
</protein>
<comment type="caution">
    <text evidence="8">The sequence shown here is derived from an EMBL/GenBank/DDBJ whole genome shotgun (WGS) entry which is preliminary data.</text>
</comment>
<keyword evidence="3" id="KW-0547">Nucleotide-binding</keyword>
<gene>
    <name evidence="8" type="ORF">DIU77_017005</name>
</gene>
<evidence type="ECO:0000256" key="5">
    <source>
        <dbReference type="ARBA" id="ARBA00022840"/>
    </source>
</evidence>
<keyword evidence="2 6" id="KW-0808">Transferase</keyword>
<dbReference type="GO" id="GO:0005524">
    <property type="term" value="F:ATP binding"/>
    <property type="evidence" value="ECO:0007669"/>
    <property type="project" value="UniProtKB-KW"/>
</dbReference>
<dbReference type="AlphaFoldDB" id="A0ABD6FJ74"/>
<name>A0ABD6FJ74_9PSEU</name>
<organism evidence="8 9">
    <name type="scientific">Thermocrispum agreste</name>
    <dbReference type="NCBI Taxonomy" id="37925"/>
    <lineage>
        <taxon>Bacteria</taxon>
        <taxon>Bacillati</taxon>
        <taxon>Actinomycetota</taxon>
        <taxon>Actinomycetes</taxon>
        <taxon>Pseudonocardiales</taxon>
        <taxon>Pseudonocardiaceae</taxon>
        <taxon>Thermocrispum</taxon>
    </lineage>
</organism>
<dbReference type="NCBIfam" id="TIGR03168">
    <property type="entry name" value="1-PFK"/>
    <property type="match status" value="1"/>
</dbReference>
<dbReference type="Pfam" id="PF00294">
    <property type="entry name" value="PfkB"/>
    <property type="match status" value="1"/>
</dbReference>
<dbReference type="InterPro" id="IPR017583">
    <property type="entry name" value="Tagatose/fructose_Pkinase"/>
</dbReference>
<evidence type="ECO:0000256" key="1">
    <source>
        <dbReference type="ARBA" id="ARBA00010688"/>
    </source>
</evidence>
<evidence type="ECO:0000313" key="9">
    <source>
        <dbReference type="Proteomes" id="UP000249324"/>
    </source>
</evidence>
<evidence type="ECO:0000313" key="8">
    <source>
        <dbReference type="EMBL" id="MFO7193943.1"/>
    </source>
</evidence>
<accession>A0ABD6FJ74</accession>
<dbReference type="InterPro" id="IPR011611">
    <property type="entry name" value="PfkB_dom"/>
</dbReference>
<dbReference type="EMBL" id="QGUI02000308">
    <property type="protein sequence ID" value="MFO7193943.1"/>
    <property type="molecule type" value="Genomic_DNA"/>
</dbReference>
<dbReference type="CDD" id="cd01164">
    <property type="entry name" value="FruK_PfkB_like"/>
    <property type="match status" value="1"/>
</dbReference>
<sequence length="329" mass="34524">MGPHHEHVPAVDILTLTPNPALDITTSIDRILPTHKMRCGPARYDPGGGGINVARVGHALGARTRAVFPVGGPTGEKLVMLLSAEGVDHVRIPIAGSTRESFTVDEEQTRLQYRFVLPGPTLTDAEQKACLDQLRVHAATARFVVLSGSLPPGTTPDFCQRVADVCAESGTPFILDTSGIGLRQVRSGVFLIKPSVRELAEYIGADLPTERERATAATYLISRGLAQHVLVSMGSEGALLVSANQTLRFQTPRVQGHSGVGAGDAMVAGVTTGLVRGWPLSKAVRLGTAAGAAMLLTPGTAVCTQDEVDRLLTAVPEPRPLDGVPSGTS</sequence>
<dbReference type="PANTHER" id="PTHR46566">
    <property type="entry name" value="1-PHOSPHOFRUCTOKINASE-RELATED"/>
    <property type="match status" value="1"/>
</dbReference>
<dbReference type="Proteomes" id="UP000249324">
    <property type="component" value="Unassembled WGS sequence"/>
</dbReference>
<comment type="similarity">
    <text evidence="1">Belongs to the carbohydrate kinase PfkB family.</text>
</comment>
<dbReference type="PIRSF" id="PIRSF000535">
    <property type="entry name" value="1PFK/6PFK/LacC"/>
    <property type="match status" value="1"/>
</dbReference>
<evidence type="ECO:0000256" key="2">
    <source>
        <dbReference type="ARBA" id="ARBA00022679"/>
    </source>
</evidence>
<dbReference type="GO" id="GO:0016301">
    <property type="term" value="F:kinase activity"/>
    <property type="evidence" value="ECO:0007669"/>
    <property type="project" value="UniProtKB-KW"/>
</dbReference>
<dbReference type="SUPFAM" id="SSF53613">
    <property type="entry name" value="Ribokinase-like"/>
    <property type="match status" value="1"/>
</dbReference>
<keyword evidence="4" id="KW-0418">Kinase</keyword>
<dbReference type="Gene3D" id="3.40.1190.20">
    <property type="match status" value="1"/>
</dbReference>
<proteinExistence type="inferred from homology"/>
<dbReference type="InterPro" id="IPR002173">
    <property type="entry name" value="Carboh/pur_kinase_PfkB_CS"/>
</dbReference>
<evidence type="ECO:0000256" key="6">
    <source>
        <dbReference type="PIRNR" id="PIRNR000535"/>
    </source>
</evidence>
<dbReference type="PANTHER" id="PTHR46566:SF2">
    <property type="entry name" value="ATP-DEPENDENT 6-PHOSPHOFRUCTOKINASE ISOZYME 2"/>
    <property type="match status" value="1"/>
</dbReference>
<feature type="domain" description="Carbohydrate kinase PfkB" evidence="7">
    <location>
        <begin position="19"/>
        <end position="304"/>
    </location>
</feature>
<evidence type="ECO:0000256" key="4">
    <source>
        <dbReference type="ARBA" id="ARBA00022777"/>
    </source>
</evidence>
<reference evidence="8 9" key="1">
    <citation type="journal article" date="2021" name="BMC Genomics">
        <title>Genome-resolved metagenome and metatranscriptome analyses of thermophilic composting reveal key bacterial players and their metabolic interactions.</title>
        <authorList>
            <person name="Braga L.P.P."/>
            <person name="Pereira R.V."/>
            <person name="Martins L.F."/>
            <person name="Moura L.M.S."/>
            <person name="Sanchez F.B."/>
            <person name="Patane J.S.L."/>
            <person name="da Silva A.M."/>
            <person name="Setubal J.C."/>
        </authorList>
    </citation>
    <scope>NUCLEOTIDE SEQUENCE [LARGE SCALE GENOMIC DNA]</scope>
    <source>
        <strain evidence="8">ZC4RG45</strain>
    </source>
</reference>
<dbReference type="InterPro" id="IPR029056">
    <property type="entry name" value="Ribokinase-like"/>
</dbReference>
<evidence type="ECO:0000256" key="3">
    <source>
        <dbReference type="ARBA" id="ARBA00022741"/>
    </source>
</evidence>
<keyword evidence="5" id="KW-0067">ATP-binding</keyword>